<protein>
    <submittedName>
        <fullName evidence="3">NAD(P)-binding protein</fullName>
    </submittedName>
</protein>
<keyword evidence="4" id="KW-1185">Reference proteome</keyword>
<name>A0A6G1HEK8_9PEZI</name>
<evidence type="ECO:0000313" key="4">
    <source>
        <dbReference type="Proteomes" id="UP000800041"/>
    </source>
</evidence>
<dbReference type="Pfam" id="PF13561">
    <property type="entry name" value="adh_short_C2"/>
    <property type="match status" value="1"/>
</dbReference>
<dbReference type="EMBL" id="ML977139">
    <property type="protein sequence ID" value="KAF1991661.1"/>
    <property type="molecule type" value="Genomic_DNA"/>
</dbReference>
<dbReference type="AlphaFoldDB" id="A0A6G1HEK8"/>
<reference evidence="3" key="1">
    <citation type="journal article" date="2020" name="Stud. Mycol.">
        <title>101 Dothideomycetes genomes: a test case for predicting lifestyles and emergence of pathogens.</title>
        <authorList>
            <person name="Haridas S."/>
            <person name="Albert R."/>
            <person name="Binder M."/>
            <person name="Bloem J."/>
            <person name="Labutti K."/>
            <person name="Salamov A."/>
            <person name="Andreopoulos B."/>
            <person name="Baker S."/>
            <person name="Barry K."/>
            <person name="Bills G."/>
            <person name="Bluhm B."/>
            <person name="Cannon C."/>
            <person name="Castanera R."/>
            <person name="Culley D."/>
            <person name="Daum C."/>
            <person name="Ezra D."/>
            <person name="Gonzalez J."/>
            <person name="Henrissat B."/>
            <person name="Kuo A."/>
            <person name="Liang C."/>
            <person name="Lipzen A."/>
            <person name="Lutzoni F."/>
            <person name="Magnuson J."/>
            <person name="Mondo S."/>
            <person name="Nolan M."/>
            <person name="Ohm R."/>
            <person name="Pangilinan J."/>
            <person name="Park H.-J."/>
            <person name="Ramirez L."/>
            <person name="Alfaro M."/>
            <person name="Sun H."/>
            <person name="Tritt A."/>
            <person name="Yoshinaga Y."/>
            <person name="Zwiers L.-H."/>
            <person name="Turgeon B."/>
            <person name="Goodwin S."/>
            <person name="Spatafora J."/>
            <person name="Crous P."/>
            <person name="Grigoriev I."/>
        </authorList>
    </citation>
    <scope>NUCLEOTIDE SEQUENCE</scope>
    <source>
        <strain evidence="3">CBS 113979</strain>
    </source>
</reference>
<accession>A0A6G1HEK8</accession>
<dbReference type="Proteomes" id="UP000800041">
    <property type="component" value="Unassembled WGS sequence"/>
</dbReference>
<evidence type="ECO:0000256" key="2">
    <source>
        <dbReference type="ARBA" id="ARBA00023002"/>
    </source>
</evidence>
<dbReference type="PRINTS" id="PR00081">
    <property type="entry name" value="GDHRDH"/>
</dbReference>
<sequence length="300" mass="31186">MSSSQVQTPFNPSRSIFPETLGKAVSTQRLRNRRILVVGAGQPTKVDPYAPKAGTEPISNGRAISLLFAREGATIVCLDSRLNAPSATVEQISAEGGSAHALDFDVRADAEDIPSAVDKAKALLGGRLDGIVLCLGISRVLPLGKGTGQGWDEELAATVRAHVLFTQRVLEKDVLAPGGSVVVLSSVAGQRGGRGELVHESSRAALAAIVKGAAREGASKGVRVNGVSPGWVDAPTMFDASSTKNPVAKAPFGRQATAWEIAYTSLFLMSHESTYISGISINMDGGHYARVDGGASASKL</sequence>
<dbReference type="PANTHER" id="PTHR24321:SF8">
    <property type="entry name" value="ESTRADIOL 17-BETA-DEHYDROGENASE 8-RELATED"/>
    <property type="match status" value="1"/>
</dbReference>
<keyword evidence="2" id="KW-0560">Oxidoreductase</keyword>
<proteinExistence type="inferred from homology"/>
<dbReference type="Gene3D" id="3.40.50.720">
    <property type="entry name" value="NAD(P)-binding Rossmann-like Domain"/>
    <property type="match status" value="1"/>
</dbReference>
<dbReference type="CDD" id="cd05233">
    <property type="entry name" value="SDR_c"/>
    <property type="match status" value="1"/>
</dbReference>
<gene>
    <name evidence="3" type="ORF">K402DRAFT_459631</name>
</gene>
<dbReference type="OrthoDB" id="498125at2759"/>
<dbReference type="GO" id="GO:0016491">
    <property type="term" value="F:oxidoreductase activity"/>
    <property type="evidence" value="ECO:0007669"/>
    <property type="project" value="UniProtKB-KW"/>
</dbReference>
<comment type="similarity">
    <text evidence="1">Belongs to the short-chain dehydrogenases/reductases (SDR) family.</text>
</comment>
<evidence type="ECO:0000256" key="1">
    <source>
        <dbReference type="ARBA" id="ARBA00006484"/>
    </source>
</evidence>
<dbReference type="InterPro" id="IPR036291">
    <property type="entry name" value="NAD(P)-bd_dom_sf"/>
</dbReference>
<evidence type="ECO:0000313" key="3">
    <source>
        <dbReference type="EMBL" id="KAF1991661.1"/>
    </source>
</evidence>
<dbReference type="InterPro" id="IPR002347">
    <property type="entry name" value="SDR_fam"/>
</dbReference>
<organism evidence="3 4">
    <name type="scientific">Aulographum hederae CBS 113979</name>
    <dbReference type="NCBI Taxonomy" id="1176131"/>
    <lineage>
        <taxon>Eukaryota</taxon>
        <taxon>Fungi</taxon>
        <taxon>Dikarya</taxon>
        <taxon>Ascomycota</taxon>
        <taxon>Pezizomycotina</taxon>
        <taxon>Dothideomycetes</taxon>
        <taxon>Pleosporomycetidae</taxon>
        <taxon>Aulographales</taxon>
        <taxon>Aulographaceae</taxon>
    </lineage>
</organism>
<dbReference type="PANTHER" id="PTHR24321">
    <property type="entry name" value="DEHYDROGENASES, SHORT CHAIN"/>
    <property type="match status" value="1"/>
</dbReference>
<dbReference type="SUPFAM" id="SSF51735">
    <property type="entry name" value="NAD(P)-binding Rossmann-fold domains"/>
    <property type="match status" value="1"/>
</dbReference>